<evidence type="ECO:0000313" key="1">
    <source>
        <dbReference type="EMBL" id="BAS74700.1"/>
    </source>
</evidence>
<reference evidence="2" key="1">
    <citation type="journal article" date="2005" name="Nature">
        <title>The map-based sequence of the rice genome.</title>
        <authorList>
            <consortium name="International rice genome sequencing project (IRGSP)"/>
            <person name="Matsumoto T."/>
            <person name="Wu J."/>
            <person name="Kanamori H."/>
            <person name="Katayose Y."/>
            <person name="Fujisawa M."/>
            <person name="Namiki N."/>
            <person name="Mizuno H."/>
            <person name="Yamamoto K."/>
            <person name="Antonio B.A."/>
            <person name="Baba T."/>
            <person name="Sakata K."/>
            <person name="Nagamura Y."/>
            <person name="Aoki H."/>
            <person name="Arikawa K."/>
            <person name="Arita K."/>
            <person name="Bito T."/>
            <person name="Chiden Y."/>
            <person name="Fujitsuka N."/>
            <person name="Fukunaka R."/>
            <person name="Hamada M."/>
            <person name="Harada C."/>
            <person name="Hayashi A."/>
            <person name="Hijishita S."/>
            <person name="Honda M."/>
            <person name="Hosokawa S."/>
            <person name="Ichikawa Y."/>
            <person name="Idonuma A."/>
            <person name="Iijima M."/>
            <person name="Ikeda M."/>
            <person name="Ikeno M."/>
            <person name="Ito K."/>
            <person name="Ito S."/>
            <person name="Ito T."/>
            <person name="Ito Y."/>
            <person name="Ito Y."/>
            <person name="Iwabuchi A."/>
            <person name="Kamiya K."/>
            <person name="Karasawa W."/>
            <person name="Kurita K."/>
            <person name="Katagiri S."/>
            <person name="Kikuta A."/>
            <person name="Kobayashi H."/>
            <person name="Kobayashi N."/>
            <person name="Machita K."/>
            <person name="Maehara T."/>
            <person name="Masukawa M."/>
            <person name="Mizubayashi T."/>
            <person name="Mukai Y."/>
            <person name="Nagasaki H."/>
            <person name="Nagata Y."/>
            <person name="Naito S."/>
            <person name="Nakashima M."/>
            <person name="Nakama Y."/>
            <person name="Nakamichi Y."/>
            <person name="Nakamura M."/>
            <person name="Meguro A."/>
            <person name="Negishi M."/>
            <person name="Ohta I."/>
            <person name="Ohta T."/>
            <person name="Okamoto M."/>
            <person name="Ono N."/>
            <person name="Saji S."/>
            <person name="Sakaguchi M."/>
            <person name="Sakai K."/>
            <person name="Shibata M."/>
            <person name="Shimokawa T."/>
            <person name="Song J."/>
            <person name="Takazaki Y."/>
            <person name="Terasawa K."/>
            <person name="Tsugane M."/>
            <person name="Tsuji K."/>
            <person name="Ueda S."/>
            <person name="Waki K."/>
            <person name="Yamagata H."/>
            <person name="Yamamoto M."/>
            <person name="Yamamoto S."/>
            <person name="Yamane H."/>
            <person name="Yoshiki S."/>
            <person name="Yoshihara R."/>
            <person name="Yukawa K."/>
            <person name="Zhong H."/>
            <person name="Yano M."/>
            <person name="Yuan Q."/>
            <person name="Ouyang S."/>
            <person name="Liu J."/>
            <person name="Jones K.M."/>
            <person name="Gansberger K."/>
            <person name="Moffat K."/>
            <person name="Hill J."/>
            <person name="Bera J."/>
            <person name="Fadrosh D."/>
            <person name="Jin S."/>
            <person name="Johri S."/>
            <person name="Kim M."/>
            <person name="Overton L."/>
            <person name="Reardon M."/>
            <person name="Tsitrin T."/>
            <person name="Vuong H."/>
            <person name="Weaver B."/>
            <person name="Ciecko A."/>
            <person name="Tallon L."/>
            <person name="Jackson J."/>
            <person name="Pai G."/>
            <person name="Aken S.V."/>
            <person name="Utterback T."/>
            <person name="Reidmuller S."/>
            <person name="Feldblyum T."/>
            <person name="Hsiao J."/>
            <person name="Zismann V."/>
            <person name="Iobst S."/>
            <person name="de Vazeille A.R."/>
            <person name="Buell C.R."/>
            <person name="Ying K."/>
            <person name="Li Y."/>
            <person name="Lu T."/>
            <person name="Huang Y."/>
            <person name="Zhao Q."/>
            <person name="Feng Q."/>
            <person name="Zhang L."/>
            <person name="Zhu J."/>
            <person name="Weng Q."/>
            <person name="Mu J."/>
            <person name="Lu Y."/>
            <person name="Fan D."/>
            <person name="Liu Y."/>
            <person name="Guan J."/>
            <person name="Zhang Y."/>
            <person name="Yu S."/>
            <person name="Liu X."/>
            <person name="Zhang Y."/>
            <person name="Hong G."/>
            <person name="Han B."/>
            <person name="Choisne N."/>
            <person name="Demange N."/>
            <person name="Orjeda G."/>
            <person name="Samain S."/>
            <person name="Cattolico L."/>
            <person name="Pelletier E."/>
            <person name="Couloux A."/>
            <person name="Segurens B."/>
            <person name="Wincker P."/>
            <person name="D'Hont A."/>
            <person name="Scarpelli C."/>
            <person name="Weissenbach J."/>
            <person name="Salanoubat M."/>
            <person name="Quetier F."/>
            <person name="Yu Y."/>
            <person name="Kim H.R."/>
            <person name="Rambo T."/>
            <person name="Currie J."/>
            <person name="Collura K."/>
            <person name="Luo M."/>
            <person name="Yang T."/>
            <person name="Ammiraju J.S.S."/>
            <person name="Engler F."/>
            <person name="Soderlund C."/>
            <person name="Wing R.A."/>
            <person name="Palmer L.E."/>
            <person name="de la Bastide M."/>
            <person name="Spiegel L."/>
            <person name="Nascimento L."/>
            <person name="Zutavern T."/>
            <person name="O'Shaughnessy A."/>
            <person name="Dike S."/>
            <person name="Dedhia N."/>
            <person name="Preston R."/>
            <person name="Balija V."/>
            <person name="McCombie W.R."/>
            <person name="Chow T."/>
            <person name="Chen H."/>
            <person name="Chung M."/>
            <person name="Chen C."/>
            <person name="Shaw J."/>
            <person name="Wu H."/>
            <person name="Hsiao K."/>
            <person name="Chao Y."/>
            <person name="Chu M."/>
            <person name="Cheng C."/>
            <person name="Hour A."/>
            <person name="Lee P."/>
            <person name="Lin S."/>
            <person name="Lin Y."/>
            <person name="Liou J."/>
            <person name="Liu S."/>
            <person name="Hsing Y."/>
            <person name="Raghuvanshi S."/>
            <person name="Mohanty A."/>
            <person name="Bharti A.K."/>
            <person name="Gaur A."/>
            <person name="Gupta V."/>
            <person name="Kumar D."/>
            <person name="Ravi V."/>
            <person name="Vij S."/>
            <person name="Kapur A."/>
            <person name="Khurana P."/>
            <person name="Khurana P."/>
            <person name="Khurana J.P."/>
            <person name="Tyagi A.K."/>
            <person name="Gaikwad K."/>
            <person name="Singh A."/>
            <person name="Dalal V."/>
            <person name="Srivastava S."/>
            <person name="Dixit A."/>
            <person name="Pal A.K."/>
            <person name="Ghazi I.A."/>
            <person name="Yadav M."/>
            <person name="Pandit A."/>
            <person name="Bhargava A."/>
            <person name="Sureshbabu K."/>
            <person name="Batra K."/>
            <person name="Sharma T.R."/>
            <person name="Mohapatra T."/>
            <person name="Singh N.K."/>
            <person name="Messing J."/>
            <person name="Nelson A.B."/>
            <person name="Fuks G."/>
            <person name="Kavchok S."/>
            <person name="Keizer G."/>
            <person name="Linton E."/>
            <person name="Llaca V."/>
            <person name="Song R."/>
            <person name="Tanyolac B."/>
            <person name="Young S."/>
            <person name="Ho-Il K."/>
            <person name="Hahn J.H."/>
            <person name="Sangsakoo G."/>
            <person name="Vanavichit A."/>
            <person name="de Mattos Luiz.A.T."/>
            <person name="Zimmer P.D."/>
            <person name="Malone G."/>
            <person name="Dellagostin O."/>
            <person name="de Oliveira A.C."/>
            <person name="Bevan M."/>
            <person name="Bancroft I."/>
            <person name="Minx P."/>
            <person name="Cordum H."/>
            <person name="Wilson R."/>
            <person name="Cheng Z."/>
            <person name="Jin W."/>
            <person name="Jiang J."/>
            <person name="Leong S.A."/>
            <person name="Iwama H."/>
            <person name="Gojobori T."/>
            <person name="Itoh T."/>
            <person name="Niimura Y."/>
            <person name="Fujii Y."/>
            <person name="Habara T."/>
            <person name="Sakai H."/>
            <person name="Sato Y."/>
            <person name="Wilson G."/>
            <person name="Kumar K."/>
            <person name="McCouch S."/>
            <person name="Juretic N."/>
            <person name="Hoen D."/>
            <person name="Wright S."/>
            <person name="Bruskiewich R."/>
            <person name="Bureau T."/>
            <person name="Miyao A."/>
            <person name="Hirochika H."/>
            <person name="Nishikawa T."/>
            <person name="Kadowaki K."/>
            <person name="Sugiura M."/>
            <person name="Burr B."/>
            <person name="Sasaki T."/>
        </authorList>
    </citation>
    <scope>NUCLEOTIDE SEQUENCE [LARGE SCALE GENOMIC DNA]</scope>
    <source>
        <strain evidence="2">cv. Nipponbare</strain>
    </source>
</reference>
<protein>
    <submittedName>
        <fullName evidence="1">Os01g0787101 protein</fullName>
    </submittedName>
</protein>
<dbReference type="PaxDb" id="39947-A0A0P0V934"/>
<keyword evidence="2" id="KW-1185">Reference proteome</keyword>
<dbReference type="Proteomes" id="UP000059680">
    <property type="component" value="Chromosome 1"/>
</dbReference>
<sequence length="150" mass="16664">AHLPDLAVVAGEHLDPPHVGHGLRVVPEVLVRRIRGRHPLHVLLGPLVIEEGLVGDEEAPVSVHVPVVAQVERVRAPRVHVHVRLVERVAGHARLPQLRRVRRVQRRVLPPFPAVVVQPVARERAALRPPYRVAPCGKSRTKSRAKSSRN</sequence>
<dbReference type="Gramene" id="Os01t0787101-00">
    <property type="protein sequence ID" value="Os01t0787101-00"/>
    <property type="gene ID" value="Os01g0787101"/>
</dbReference>
<reference evidence="1 2" key="3">
    <citation type="journal article" date="2013" name="Rice">
        <title>Improvement of the Oryza sativa Nipponbare reference genome using next generation sequence and optical map data.</title>
        <authorList>
            <person name="Kawahara Y."/>
            <person name="de la Bastide M."/>
            <person name="Hamilton J.P."/>
            <person name="Kanamori H."/>
            <person name="McCombie W.R."/>
            <person name="Ouyang S."/>
            <person name="Schwartz D.C."/>
            <person name="Tanaka T."/>
            <person name="Wu J."/>
            <person name="Zhou S."/>
            <person name="Childs K.L."/>
            <person name="Davidson R.M."/>
            <person name="Lin H."/>
            <person name="Quesada-Ocampo L."/>
            <person name="Vaillancourt B."/>
            <person name="Sakai H."/>
            <person name="Lee S.S."/>
            <person name="Kim J."/>
            <person name="Numa H."/>
            <person name="Itoh T."/>
            <person name="Buell C.R."/>
            <person name="Matsumoto T."/>
        </authorList>
    </citation>
    <scope>NUCLEOTIDE SEQUENCE [LARGE SCALE GENOMIC DNA]</scope>
    <source>
        <strain evidence="2">cv. Nipponbare</strain>
    </source>
</reference>
<accession>A0A0P0V934</accession>
<gene>
    <name evidence="1" type="ordered locus">Os01g0787101</name>
    <name evidence="1" type="ORF">OSNPB_010787101</name>
</gene>
<name>A0A0P0V934_ORYSJ</name>
<dbReference type="EMBL" id="AP014957">
    <property type="protein sequence ID" value="BAS74700.1"/>
    <property type="molecule type" value="Genomic_DNA"/>
</dbReference>
<feature type="non-terminal residue" evidence="1">
    <location>
        <position position="1"/>
    </location>
</feature>
<reference evidence="1 2" key="2">
    <citation type="journal article" date="2013" name="Plant Cell Physiol.">
        <title>Rice Annotation Project Database (RAP-DB): an integrative and interactive database for rice genomics.</title>
        <authorList>
            <person name="Sakai H."/>
            <person name="Lee S.S."/>
            <person name="Tanaka T."/>
            <person name="Numa H."/>
            <person name="Kim J."/>
            <person name="Kawahara Y."/>
            <person name="Wakimoto H."/>
            <person name="Yang C.C."/>
            <person name="Iwamoto M."/>
            <person name="Abe T."/>
            <person name="Yamada Y."/>
            <person name="Muto A."/>
            <person name="Inokuchi H."/>
            <person name="Ikemura T."/>
            <person name="Matsumoto T."/>
            <person name="Sasaki T."/>
            <person name="Itoh T."/>
        </authorList>
    </citation>
    <scope>NUCLEOTIDE SEQUENCE [LARGE SCALE GENOMIC DNA]</scope>
    <source>
        <strain evidence="2">cv. Nipponbare</strain>
    </source>
</reference>
<organism evidence="1 2">
    <name type="scientific">Oryza sativa subsp. japonica</name>
    <name type="common">Rice</name>
    <dbReference type="NCBI Taxonomy" id="39947"/>
    <lineage>
        <taxon>Eukaryota</taxon>
        <taxon>Viridiplantae</taxon>
        <taxon>Streptophyta</taxon>
        <taxon>Embryophyta</taxon>
        <taxon>Tracheophyta</taxon>
        <taxon>Spermatophyta</taxon>
        <taxon>Magnoliopsida</taxon>
        <taxon>Liliopsida</taxon>
        <taxon>Poales</taxon>
        <taxon>Poaceae</taxon>
        <taxon>BOP clade</taxon>
        <taxon>Oryzoideae</taxon>
        <taxon>Oryzeae</taxon>
        <taxon>Oryzinae</taxon>
        <taxon>Oryza</taxon>
        <taxon>Oryza sativa</taxon>
    </lineage>
</organism>
<evidence type="ECO:0000313" key="2">
    <source>
        <dbReference type="Proteomes" id="UP000059680"/>
    </source>
</evidence>
<dbReference type="InParanoid" id="A0A0P0V934"/>
<dbReference type="AlphaFoldDB" id="A0A0P0V934"/>
<proteinExistence type="predicted"/>